<dbReference type="STRING" id="1462526.BN990_01229"/>
<dbReference type="GO" id="GO:0004527">
    <property type="term" value="F:exonuclease activity"/>
    <property type="evidence" value="ECO:0007669"/>
    <property type="project" value="UniProtKB-KW"/>
</dbReference>
<dbReference type="PANTHER" id="PTHR14859:SF15">
    <property type="entry name" value="ENDONUCLEASE_EXONUCLEASE_PHOSPHATASE DOMAIN-CONTAINING PROTEIN"/>
    <property type="match status" value="1"/>
</dbReference>
<evidence type="ECO:0000313" key="4">
    <source>
        <dbReference type="Proteomes" id="UP000028875"/>
    </source>
</evidence>
<feature type="domain" description="FIMAH" evidence="2">
    <location>
        <begin position="287"/>
        <end position="367"/>
    </location>
</feature>
<dbReference type="GO" id="GO:0016020">
    <property type="term" value="C:membrane"/>
    <property type="evidence" value="ECO:0007669"/>
    <property type="project" value="GOC"/>
</dbReference>
<keyword evidence="3" id="KW-0255">Endonuclease</keyword>
<dbReference type="GO" id="GO:0006506">
    <property type="term" value="P:GPI anchor biosynthetic process"/>
    <property type="evidence" value="ECO:0007669"/>
    <property type="project" value="TreeGrafter"/>
</dbReference>
<comment type="caution">
    <text evidence="3">The sequence shown here is derived from an EMBL/GenBank/DDBJ whole genome shotgun (WGS) entry which is preliminary data.</text>
</comment>
<dbReference type="RefSeq" id="WP_038242930.1">
    <property type="nucleotide sequence ID" value="NZ_BNER01000003.1"/>
</dbReference>
<keyword evidence="3" id="KW-0269">Exonuclease</keyword>
<protein>
    <submittedName>
        <fullName evidence="3">Endonuclease/Exonuclease/phosphatase family protein</fullName>
    </submittedName>
</protein>
<keyword evidence="3" id="KW-0540">Nuclease</keyword>
<dbReference type="eggNOG" id="COG3568">
    <property type="taxonomic scope" value="Bacteria"/>
</dbReference>
<keyword evidence="3" id="KW-0378">Hydrolase</keyword>
<name>A0A024Q8Z7_9BACI</name>
<evidence type="ECO:0000259" key="1">
    <source>
        <dbReference type="Pfam" id="PF03372"/>
    </source>
</evidence>
<sequence length="372" mass="42617" precursor="true">MKRLVILLFSLMIITMFGKSENVVVAENNNQIAMNVATYNIAAGRGTDGAYDLMRIAEAIRETEADIIGLQEVDIHWGNRSNYDHMMERLAEELDMYYYFATIYDLAPETGREERRQFGVGLLSKYPIIDAANREITRLSTQDPNPAPSLSPGFLEATVNVNGAHVSVYVTHLDYRSDPFVREMQVSDMRDIMFENTYSILVGDMNARPTAPELSPLFQRFTDAWGINEAPGFTYPATNPDRRIDYIFTSQRMEVEGSHTYQTNAADHLPVVAEVKVIPGNHSSSIRGMQSLVEQLAERGDFANDRTVRSIQRHLDVLAYYEKKQREDKLIKHLLTFKTLIEQLNDRGWLSTDAYEEVLADTNYMIEYYQYE</sequence>
<dbReference type="EMBL" id="CCDP010000001">
    <property type="protein sequence ID" value="CDQ38949.1"/>
    <property type="molecule type" value="Genomic_DNA"/>
</dbReference>
<dbReference type="InterPro" id="IPR036691">
    <property type="entry name" value="Endo/exonu/phosph_ase_sf"/>
</dbReference>
<dbReference type="Pfam" id="PF22888">
    <property type="entry name" value="FIMAH"/>
    <property type="match status" value="1"/>
</dbReference>
<evidence type="ECO:0000259" key="2">
    <source>
        <dbReference type="Pfam" id="PF22888"/>
    </source>
</evidence>
<dbReference type="InterPro" id="IPR051916">
    <property type="entry name" value="GPI-anchor_lipid_remodeler"/>
</dbReference>
<dbReference type="PANTHER" id="PTHR14859">
    <property type="entry name" value="CALCOFLUOR WHITE HYPERSENSITIVE PROTEIN PRECURSOR"/>
    <property type="match status" value="1"/>
</dbReference>
<reference evidence="4" key="2">
    <citation type="submission" date="2014-05" db="EMBL/GenBank/DDBJ databases">
        <title>Draft genome sequence of Virgibacillus massiliensis Vm-5.</title>
        <authorList>
            <person name="Khelaifia S."/>
            <person name="Croce O."/>
            <person name="Lagier J.C."/>
            <person name="Raoult D."/>
        </authorList>
    </citation>
    <scope>NUCLEOTIDE SEQUENCE [LARGE SCALE GENOMIC DNA]</scope>
    <source>
        <strain evidence="4">Vm-5</strain>
    </source>
</reference>
<accession>A0A024Q8Z7</accession>
<proteinExistence type="predicted"/>
<dbReference type="Pfam" id="PF03372">
    <property type="entry name" value="Exo_endo_phos"/>
    <property type="match status" value="1"/>
</dbReference>
<dbReference type="Gene3D" id="3.60.10.10">
    <property type="entry name" value="Endonuclease/exonuclease/phosphatase"/>
    <property type="match status" value="1"/>
</dbReference>
<dbReference type="AlphaFoldDB" id="A0A024Q8Z7"/>
<feature type="domain" description="Endonuclease/exonuclease/phosphatase" evidence="1">
    <location>
        <begin position="37"/>
        <end position="268"/>
    </location>
</feature>
<reference evidence="3 4" key="1">
    <citation type="submission" date="2014-03" db="EMBL/GenBank/DDBJ databases">
        <authorList>
            <person name="Urmite Genomes U."/>
        </authorList>
    </citation>
    <scope>NUCLEOTIDE SEQUENCE [LARGE SCALE GENOMIC DNA]</scope>
    <source>
        <strain evidence="3 4">Vm-5</strain>
    </source>
</reference>
<dbReference type="InterPro" id="IPR054470">
    <property type="entry name" value="FIMAH_dom"/>
</dbReference>
<dbReference type="GO" id="GO:0004519">
    <property type="term" value="F:endonuclease activity"/>
    <property type="evidence" value="ECO:0007669"/>
    <property type="project" value="UniProtKB-KW"/>
</dbReference>
<dbReference type="SUPFAM" id="SSF56219">
    <property type="entry name" value="DNase I-like"/>
    <property type="match status" value="1"/>
</dbReference>
<dbReference type="Proteomes" id="UP000028875">
    <property type="component" value="Unassembled WGS sequence"/>
</dbReference>
<dbReference type="InterPro" id="IPR005135">
    <property type="entry name" value="Endo/exonuclease/phosphatase"/>
</dbReference>
<organism evidence="3 4">
    <name type="scientific">Virgibacillus massiliensis</name>
    <dbReference type="NCBI Taxonomy" id="1462526"/>
    <lineage>
        <taxon>Bacteria</taxon>
        <taxon>Bacillati</taxon>
        <taxon>Bacillota</taxon>
        <taxon>Bacilli</taxon>
        <taxon>Bacillales</taxon>
        <taxon>Bacillaceae</taxon>
        <taxon>Virgibacillus</taxon>
    </lineage>
</organism>
<keyword evidence="4" id="KW-1185">Reference proteome</keyword>
<evidence type="ECO:0000313" key="3">
    <source>
        <dbReference type="EMBL" id="CDQ38949.1"/>
    </source>
</evidence>
<gene>
    <name evidence="3" type="ORF">BN990_01229</name>
</gene>